<evidence type="ECO:0000313" key="2">
    <source>
        <dbReference type="EMBL" id="QXE07173.1"/>
    </source>
</evidence>
<dbReference type="EMBL" id="CP017561">
    <property type="protein sequence ID" value="QXE07173.1"/>
    <property type="molecule type" value="Genomic_DNA"/>
</dbReference>
<dbReference type="AlphaFoldDB" id="A0A8F4QKM8"/>
<sequence length="111" mass="12796">MPHPKPLLPFKRNGWHIGEACKRAIAFPMRFGLIDKGFFAICNDLETTPGRPWNRNPPMPSALLLEHMQGRRQAQIVRRRQSHDMPHLSRHSKRQSASISLGAILLRRSKK</sequence>
<name>A0A8F4QKM8_9BURK</name>
<proteinExistence type="predicted"/>
<reference evidence="2" key="1">
    <citation type="submission" date="2016-09" db="EMBL/GenBank/DDBJ databases">
        <title>The Complete Genome of Burkholderia sprentiae wsm5005.</title>
        <authorList>
            <person name="De Meyer S."/>
            <person name="Wang P."/>
            <person name="Terpolilli J."/>
        </authorList>
    </citation>
    <scope>NUCLEOTIDE SEQUENCE [LARGE SCALE GENOMIC DNA]</scope>
    <source>
        <strain evidence="2">WSM5005</strain>
    </source>
</reference>
<dbReference type="KEGG" id="pspw:BJG93_35060"/>
<dbReference type="RefSeq" id="WP_154671809.1">
    <property type="nucleotide sequence ID" value="NZ_CP017561.2"/>
</dbReference>
<evidence type="ECO:0000313" key="3">
    <source>
        <dbReference type="Proteomes" id="UP000179860"/>
    </source>
</evidence>
<feature type="region of interest" description="Disordered" evidence="1">
    <location>
        <begin position="77"/>
        <end position="97"/>
    </location>
</feature>
<organism evidence="2 3">
    <name type="scientific">Paraburkholderia sprentiae WSM5005</name>
    <dbReference type="NCBI Taxonomy" id="754502"/>
    <lineage>
        <taxon>Bacteria</taxon>
        <taxon>Pseudomonadati</taxon>
        <taxon>Pseudomonadota</taxon>
        <taxon>Betaproteobacteria</taxon>
        <taxon>Burkholderiales</taxon>
        <taxon>Burkholderiaceae</taxon>
        <taxon>Paraburkholderia</taxon>
    </lineage>
</organism>
<dbReference type="Proteomes" id="UP000179860">
    <property type="component" value="Chromosome 1"/>
</dbReference>
<protein>
    <submittedName>
        <fullName evidence="2">Uncharacterized protein</fullName>
    </submittedName>
</protein>
<keyword evidence="3" id="KW-1185">Reference proteome</keyword>
<accession>A0A8F4QKM8</accession>
<gene>
    <name evidence="2" type="ORF">BJG93_35060</name>
</gene>
<evidence type="ECO:0000256" key="1">
    <source>
        <dbReference type="SAM" id="MobiDB-lite"/>
    </source>
</evidence>